<gene>
    <name evidence="1" type="ORF">SD37_23130</name>
</gene>
<dbReference type="EMBL" id="CP016174">
    <property type="protein sequence ID" value="ANN18248.1"/>
    <property type="molecule type" value="Genomic_DNA"/>
</dbReference>
<dbReference type="eggNOG" id="COG1977">
    <property type="taxonomic scope" value="Bacteria"/>
</dbReference>
<dbReference type="Pfam" id="PF02597">
    <property type="entry name" value="ThiS"/>
    <property type="match status" value="1"/>
</dbReference>
<dbReference type="STRING" id="31958.SD37_23130"/>
<dbReference type="Gene3D" id="3.10.20.30">
    <property type="match status" value="1"/>
</dbReference>
<keyword evidence="2" id="KW-1185">Reference proteome</keyword>
<dbReference type="SUPFAM" id="SSF54285">
    <property type="entry name" value="MoaD/ThiS"/>
    <property type="match status" value="1"/>
</dbReference>
<dbReference type="CDD" id="cd17040">
    <property type="entry name" value="Ubl_MoaD_like"/>
    <property type="match status" value="1"/>
</dbReference>
<organism evidence="1 2">
    <name type="scientific">Amycolatopsis orientalis</name>
    <name type="common">Nocardia orientalis</name>
    <dbReference type="NCBI Taxonomy" id="31958"/>
    <lineage>
        <taxon>Bacteria</taxon>
        <taxon>Bacillati</taxon>
        <taxon>Actinomycetota</taxon>
        <taxon>Actinomycetes</taxon>
        <taxon>Pseudonocardiales</taxon>
        <taxon>Pseudonocardiaceae</taxon>
        <taxon>Amycolatopsis</taxon>
    </lineage>
</organism>
<evidence type="ECO:0000313" key="2">
    <source>
        <dbReference type="Proteomes" id="UP000093695"/>
    </source>
</evidence>
<evidence type="ECO:0000313" key="1">
    <source>
        <dbReference type="EMBL" id="ANN18248.1"/>
    </source>
</evidence>
<sequence length="88" mass="9437">MNFEFTGILLRTAGNQRSVSVEATTLAGALAELSGMFPSMGRVLLDNTGSLRKAHRVFLNGELVPHPDETMPLGDDDRIEFFTAVAGG</sequence>
<dbReference type="InterPro" id="IPR003749">
    <property type="entry name" value="ThiS/MoaD-like"/>
</dbReference>
<dbReference type="KEGG" id="aori:SD37_23130"/>
<dbReference type="Proteomes" id="UP000093695">
    <property type="component" value="Chromosome"/>
</dbReference>
<dbReference type="InterPro" id="IPR016155">
    <property type="entry name" value="Mopterin_synth/thiamin_S_b"/>
</dbReference>
<name>A0A193C1H1_AMYOR</name>
<dbReference type="InterPro" id="IPR012675">
    <property type="entry name" value="Beta-grasp_dom_sf"/>
</dbReference>
<dbReference type="PANTHER" id="PTHR38031:SF1">
    <property type="entry name" value="SULFUR CARRIER PROTEIN CYSO"/>
    <property type="match status" value="1"/>
</dbReference>
<proteinExistence type="predicted"/>
<accession>A0A193C1H1</accession>
<reference evidence="1 2" key="1">
    <citation type="journal article" date="2015" name="Genome Announc.">
        <title>Draft Genome Sequence of Norvancomycin-Producing Strain Amycolatopsis orientalis CPCC200066.</title>
        <authorList>
            <person name="Lei X."/>
            <person name="Yuan F."/>
            <person name="Shi Y."/>
            <person name="Li X."/>
            <person name="Wang L."/>
            <person name="Hong B."/>
        </authorList>
    </citation>
    <scope>NUCLEOTIDE SEQUENCE [LARGE SCALE GENOMIC DNA]</scope>
    <source>
        <strain evidence="1 2">B-37</strain>
    </source>
</reference>
<dbReference type="PANTHER" id="PTHR38031">
    <property type="entry name" value="SULFUR CARRIER PROTEIN SLR0821-RELATED"/>
    <property type="match status" value="1"/>
</dbReference>
<protein>
    <recommendedName>
        <fullName evidence="3">Thiamine biosynthesis protein ThiS</fullName>
    </recommendedName>
</protein>
<dbReference type="RefSeq" id="WP_044854928.1">
    <property type="nucleotide sequence ID" value="NZ_CP016174.1"/>
</dbReference>
<dbReference type="InterPro" id="IPR052045">
    <property type="entry name" value="Sulfur_Carrier/Prot_Modifier"/>
</dbReference>
<evidence type="ECO:0008006" key="3">
    <source>
        <dbReference type="Google" id="ProtNLM"/>
    </source>
</evidence>
<dbReference type="AlphaFoldDB" id="A0A193C1H1"/>